<evidence type="ECO:0000313" key="5">
    <source>
        <dbReference type="Proteomes" id="UP000813463"/>
    </source>
</evidence>
<reference evidence="6" key="2">
    <citation type="submission" date="2025-08" db="UniProtKB">
        <authorList>
            <consortium name="RefSeq"/>
        </authorList>
    </citation>
    <scope>IDENTIFICATION</scope>
    <source>
        <tissue evidence="6">Leaf</tissue>
    </source>
</reference>
<organism evidence="5 6">
    <name type="scientific">Spinacia oleracea</name>
    <name type="common">Spinach</name>
    <dbReference type="NCBI Taxonomy" id="3562"/>
    <lineage>
        <taxon>Eukaryota</taxon>
        <taxon>Viridiplantae</taxon>
        <taxon>Streptophyta</taxon>
        <taxon>Embryophyta</taxon>
        <taxon>Tracheophyta</taxon>
        <taxon>Spermatophyta</taxon>
        <taxon>Magnoliopsida</taxon>
        <taxon>eudicotyledons</taxon>
        <taxon>Gunneridae</taxon>
        <taxon>Pentapetalae</taxon>
        <taxon>Caryophyllales</taxon>
        <taxon>Chenopodiaceae</taxon>
        <taxon>Chenopodioideae</taxon>
        <taxon>Anserineae</taxon>
        <taxon>Spinacia</taxon>
    </lineage>
</organism>
<dbReference type="Gene3D" id="3.40.50.1860">
    <property type="match status" value="2"/>
</dbReference>
<sequence length="479" mass="53529">MSYFVENASIDSFAFDQQYNTFHSHGYAADPSASAVNRYVGDSDALKKKRRRLEKKRVVDKEKDEVLDKEEVENLAIRFFPKYGHLILSAGMDTEVKIWDVYGSGKCMRTYMGHSKAVRDICFSNDGTKFLSAGYDKNIKYWDTETGQWKLGFGMALSFSLSASNYPLNVVNDVKNNNKNKRSMIRSLPFSPWSSLLSSSLPIKTGQETKSSEPQKIYSSLSGPLCYNQENTVGIIGGVSVLSTLIFLEKFVLWSSRDKHETVPFIVCSDPASPSRCDYISDSNNGGISSGLDKIRVVENLRCKRMFLEQGGARCIVMPCHLSHAWYGEISQGCKQPFLHVADCVARELKEARFRPLEAGSSVKVGVIATEATLMAGFYQEKLQDQGFEVMLPDKSTMEHIINPAINSLKRKDMKGARNLLRIAIQLLLVKSVNTVILASHELQCLLPHDDPLVKKCIDPMDALARSAITWAKSAQGRN</sequence>
<evidence type="ECO:0000256" key="3">
    <source>
        <dbReference type="ARBA" id="ARBA00023235"/>
    </source>
</evidence>
<dbReference type="Gene3D" id="2.130.10.10">
    <property type="entry name" value="YVTN repeat-like/Quinoprotein amine dehydrogenase"/>
    <property type="match status" value="1"/>
</dbReference>
<dbReference type="PANTHER" id="PTHR21198">
    <property type="entry name" value="GLUTAMATE RACEMASE"/>
    <property type="match status" value="1"/>
</dbReference>
<dbReference type="PROSITE" id="PS50082">
    <property type="entry name" value="WD_REPEATS_2"/>
    <property type="match status" value="2"/>
</dbReference>
<reference evidence="5" key="1">
    <citation type="journal article" date="2021" name="Nat. Commun.">
        <title>Genomic analyses provide insights into spinach domestication and the genetic basis of agronomic traits.</title>
        <authorList>
            <person name="Cai X."/>
            <person name="Sun X."/>
            <person name="Xu C."/>
            <person name="Sun H."/>
            <person name="Wang X."/>
            <person name="Ge C."/>
            <person name="Zhang Z."/>
            <person name="Wang Q."/>
            <person name="Fei Z."/>
            <person name="Jiao C."/>
            <person name="Wang Q."/>
        </authorList>
    </citation>
    <scope>NUCLEOTIDE SEQUENCE [LARGE SCALE GENOMIC DNA]</scope>
    <source>
        <strain evidence="5">cv. Varoflay</strain>
    </source>
</reference>
<dbReference type="RefSeq" id="XP_021852674.2">
    <property type="nucleotide sequence ID" value="XM_021996982.2"/>
</dbReference>
<keyword evidence="2" id="KW-0677">Repeat</keyword>
<accession>A0A9R0INJ7</accession>
<dbReference type="Pfam" id="PF01177">
    <property type="entry name" value="Asp_Glu_race"/>
    <property type="match status" value="1"/>
</dbReference>
<keyword evidence="5" id="KW-1185">Reference proteome</keyword>
<dbReference type="AlphaFoldDB" id="A0A9R0INJ7"/>
<dbReference type="PROSITE" id="PS00678">
    <property type="entry name" value="WD_REPEATS_1"/>
    <property type="match status" value="1"/>
</dbReference>
<dbReference type="GO" id="GO:0047661">
    <property type="term" value="F:amino-acid racemase activity"/>
    <property type="evidence" value="ECO:0007669"/>
    <property type="project" value="InterPro"/>
</dbReference>
<dbReference type="SUPFAM" id="SSF50978">
    <property type="entry name" value="WD40 repeat-like"/>
    <property type="match status" value="1"/>
</dbReference>
<protein>
    <recommendedName>
        <fullName evidence="7">Aspartate racemase</fullName>
    </recommendedName>
</protein>
<name>A0A9R0INJ7_SPIOL</name>
<feature type="repeat" description="WD" evidence="4">
    <location>
        <begin position="76"/>
        <end position="101"/>
    </location>
</feature>
<dbReference type="InterPro" id="IPR001680">
    <property type="entry name" value="WD40_rpt"/>
</dbReference>
<dbReference type="InterPro" id="IPR015942">
    <property type="entry name" value="Asp/Glu/hydantoin_racemase"/>
</dbReference>
<feature type="repeat" description="WD" evidence="4">
    <location>
        <begin position="111"/>
        <end position="148"/>
    </location>
</feature>
<dbReference type="GeneID" id="110792172"/>
<evidence type="ECO:0008006" key="7">
    <source>
        <dbReference type="Google" id="ProtNLM"/>
    </source>
</evidence>
<evidence type="ECO:0000313" key="6">
    <source>
        <dbReference type="RefSeq" id="XP_021852674.2"/>
    </source>
</evidence>
<dbReference type="Pfam" id="PF00400">
    <property type="entry name" value="WD40"/>
    <property type="match status" value="2"/>
</dbReference>
<dbReference type="KEGG" id="soe:110792172"/>
<dbReference type="InterPro" id="IPR036322">
    <property type="entry name" value="WD40_repeat_dom_sf"/>
</dbReference>
<dbReference type="SMART" id="SM00320">
    <property type="entry name" value="WD40"/>
    <property type="match status" value="2"/>
</dbReference>
<gene>
    <name evidence="6" type="primary">LOC110792172</name>
</gene>
<evidence type="ECO:0000256" key="1">
    <source>
        <dbReference type="ARBA" id="ARBA00022574"/>
    </source>
</evidence>
<dbReference type="InterPro" id="IPR001920">
    <property type="entry name" value="Asp/Glu_race"/>
</dbReference>
<dbReference type="PANTHER" id="PTHR21198:SF7">
    <property type="entry name" value="ASPARTATE-GLUTAMATE RACEMASE FAMILY"/>
    <property type="match status" value="1"/>
</dbReference>
<evidence type="ECO:0000256" key="2">
    <source>
        <dbReference type="ARBA" id="ARBA00022737"/>
    </source>
</evidence>
<proteinExistence type="predicted"/>
<keyword evidence="1 4" id="KW-0853">WD repeat</keyword>
<dbReference type="PROSITE" id="PS50294">
    <property type="entry name" value="WD_REPEATS_REGION"/>
    <property type="match status" value="1"/>
</dbReference>
<evidence type="ECO:0000256" key="4">
    <source>
        <dbReference type="PROSITE-ProRule" id="PRU00221"/>
    </source>
</evidence>
<dbReference type="InterPro" id="IPR019775">
    <property type="entry name" value="WD40_repeat_CS"/>
</dbReference>
<keyword evidence="3" id="KW-0413">Isomerase</keyword>
<dbReference type="SUPFAM" id="SSF53681">
    <property type="entry name" value="Aspartate/glutamate racemase"/>
    <property type="match status" value="2"/>
</dbReference>
<dbReference type="Proteomes" id="UP000813463">
    <property type="component" value="Chromosome 2"/>
</dbReference>
<dbReference type="InterPro" id="IPR015943">
    <property type="entry name" value="WD40/YVTN_repeat-like_dom_sf"/>
</dbReference>